<dbReference type="AlphaFoldDB" id="A0A1U9NIM4"/>
<dbReference type="InterPro" id="IPR039448">
    <property type="entry name" value="Beta_helix"/>
</dbReference>
<dbReference type="Proteomes" id="UP000189674">
    <property type="component" value="Chromosome"/>
</dbReference>
<keyword evidence="3" id="KW-0675">Receptor</keyword>
<dbReference type="PROSITE" id="PS51120">
    <property type="entry name" value="LDLRB"/>
    <property type="match status" value="3"/>
</dbReference>
<dbReference type="EMBL" id="CP019791">
    <property type="protein sequence ID" value="AQT67771.1"/>
    <property type="molecule type" value="Genomic_DNA"/>
</dbReference>
<reference evidence="4" key="1">
    <citation type="submission" date="2017-02" db="EMBL/GenBank/DDBJ databases">
        <title>Comparative genomics and description of representatives of a novel lineage of planctomycetes thriving in anoxic sediments.</title>
        <authorList>
            <person name="Spring S."/>
            <person name="Bunk B."/>
            <person name="Sproer C."/>
        </authorList>
    </citation>
    <scope>NUCLEOTIDE SEQUENCE [LARGE SCALE GENOMIC DNA]</scope>
    <source>
        <strain evidence="4">ST-NAGAB-D1</strain>
    </source>
</reference>
<dbReference type="PANTHER" id="PTHR22722:SF14">
    <property type="entry name" value="MEGALIN, ISOFORM A"/>
    <property type="match status" value="1"/>
</dbReference>
<dbReference type="PANTHER" id="PTHR22722">
    <property type="entry name" value="LOW-DENSITY LIPOPROTEIN RECEPTOR-RELATED PROTEIN 2-RELATED"/>
    <property type="match status" value="1"/>
</dbReference>
<dbReference type="Gene3D" id="2.160.20.10">
    <property type="entry name" value="Single-stranded right-handed beta-helix, Pectin lyase-like"/>
    <property type="match status" value="1"/>
</dbReference>
<dbReference type="GO" id="GO:0005886">
    <property type="term" value="C:plasma membrane"/>
    <property type="evidence" value="ECO:0007669"/>
    <property type="project" value="TreeGrafter"/>
</dbReference>
<evidence type="ECO:0000313" key="3">
    <source>
        <dbReference type="EMBL" id="AQT67771.1"/>
    </source>
</evidence>
<dbReference type="SUPFAM" id="SSF82171">
    <property type="entry name" value="DPP6 N-terminal domain-like"/>
    <property type="match status" value="1"/>
</dbReference>
<dbReference type="InterPro" id="IPR011050">
    <property type="entry name" value="Pectin_lyase_fold/virulence"/>
</dbReference>
<feature type="domain" description="Right handed beta helix" evidence="2">
    <location>
        <begin position="701"/>
        <end position="780"/>
    </location>
</feature>
<dbReference type="SMART" id="SM00135">
    <property type="entry name" value="LY"/>
    <property type="match status" value="5"/>
</dbReference>
<proteinExistence type="predicted"/>
<feature type="domain" description="DUF1565" evidence="1">
    <location>
        <begin position="639"/>
        <end position="679"/>
    </location>
</feature>
<evidence type="ECO:0000259" key="2">
    <source>
        <dbReference type="Pfam" id="PF13229"/>
    </source>
</evidence>
<dbReference type="Gene3D" id="2.60.40.1080">
    <property type="match status" value="1"/>
</dbReference>
<dbReference type="InterPro" id="IPR012334">
    <property type="entry name" value="Pectin_lyas_fold"/>
</dbReference>
<dbReference type="SUPFAM" id="SSF63825">
    <property type="entry name" value="YWTD domain"/>
    <property type="match status" value="1"/>
</dbReference>
<dbReference type="SUPFAM" id="SSF51126">
    <property type="entry name" value="Pectin lyase-like"/>
    <property type="match status" value="1"/>
</dbReference>
<dbReference type="RefSeq" id="WP_146660229.1">
    <property type="nucleotide sequence ID" value="NZ_CP019791.1"/>
</dbReference>
<protein>
    <submittedName>
        <fullName evidence="3">Low-density lipoprotein receptor repeat class B</fullName>
    </submittedName>
</protein>
<gene>
    <name evidence="3" type="ORF">STSP2_00920</name>
</gene>
<dbReference type="InterPro" id="IPR011459">
    <property type="entry name" value="DUF1565"/>
</dbReference>
<dbReference type="Pfam" id="PF07602">
    <property type="entry name" value="DUF1565"/>
    <property type="match status" value="1"/>
</dbReference>
<dbReference type="InterPro" id="IPR051221">
    <property type="entry name" value="LDLR-related"/>
</dbReference>
<dbReference type="GO" id="GO:0043235">
    <property type="term" value="C:receptor complex"/>
    <property type="evidence" value="ECO:0007669"/>
    <property type="project" value="TreeGrafter"/>
</dbReference>
<dbReference type="InterPro" id="IPR000033">
    <property type="entry name" value="LDLR_classB_rpt"/>
</dbReference>
<evidence type="ECO:0000259" key="1">
    <source>
        <dbReference type="Pfam" id="PF07602"/>
    </source>
</evidence>
<dbReference type="STRING" id="1936003.STSP2_00920"/>
<dbReference type="Pfam" id="PF13229">
    <property type="entry name" value="Beta_helix"/>
    <property type="match status" value="1"/>
</dbReference>
<organism evidence="3 4">
    <name type="scientific">Anaerohalosphaera lusitana</name>
    <dbReference type="NCBI Taxonomy" id="1936003"/>
    <lineage>
        <taxon>Bacteria</taxon>
        <taxon>Pseudomonadati</taxon>
        <taxon>Planctomycetota</taxon>
        <taxon>Phycisphaerae</taxon>
        <taxon>Sedimentisphaerales</taxon>
        <taxon>Anaerohalosphaeraceae</taxon>
        <taxon>Anaerohalosphaera</taxon>
    </lineage>
</organism>
<dbReference type="KEGG" id="alus:STSP2_00920"/>
<sequence precursor="true">MRNSHMLGIAVLLFLSILTVSPAGHLPFGVQNDVPLDTVLNEWGWEIVYRGDYNLHESSDTMFGDITSEYVMLAGIRDGSPTIDTLAAAPASVVFKHTNLNVTNEANGALWYYNGNSMGFAGPGDVIFQGTADTNGQDERDRLSWHTSNTYLRPPVYIQSGWRCGNIIRLYDDTWDRLVLQYVGDMGNMTGLQIDGSDSVVANHKTQFQANAFYDSGFRSSLQSGVVWSVDNSQIASIDSDGVLSVAKITSPTELTVYAEYTEDGTTHTDSTSIMVKPKLEKRLYWAGNASSLFRSKLDGSQREELLNFDFFAGLAIDSINGKIYWIDDRKDAMFRANLDGTQIEYLFDVQQSSPNGVDIDEENGKLYWASSRNITRANIDGSQRENLIEDSRGPWFKSIRLDVPNGKMYWINGTDRTIERANLDGSAQEVVISQNYWTVALELDLTNNELYWSNTATDKIRRAGLDGSYIQTVISNGLDRAYDIELDVPGQSIYWVDLNLKLLCKADMDGGNAEYIFQNLNNPLAVEIAEEVDSAVFIQNLELTGPEEVVEGSPTKYSAIAYYDQKTEDVTNTVIWSAEPADVCTISESGELLIDGIEEAGSVTIYAEFLENGFVTAEATKTVHYEPYFATFYVDSESGNDNNNGIDPEAPLATIQKAIELAEAGDSVLVNPGIYQGEVDFQGKAITVAGVPGPAGAPVIDGMQDFAVSFYNAEGPDAVFKNFVIENSYIAVFLAGSSPTISNLTIVNNRYGIEAYADAQPAVSNCIFWNNELDDIFQCTATYSCIERGYEGQGNIADEPLFADFEQGDYRLHSEMGRYWPEIDKWVLDDVTSPCINTGDPALYPAEEPSPNGGRINMGVYGGTAQASRGPWAIKGDINQDAKVDMADLAIIANNWLTAMPWTQQTD</sequence>
<evidence type="ECO:0000313" key="4">
    <source>
        <dbReference type="Proteomes" id="UP000189674"/>
    </source>
</evidence>
<keyword evidence="4" id="KW-1185">Reference proteome</keyword>
<name>A0A1U9NIM4_9BACT</name>
<accession>A0A1U9NIM4</accession>
<dbReference type="Gene3D" id="2.120.10.30">
    <property type="entry name" value="TolB, C-terminal domain"/>
    <property type="match status" value="2"/>
</dbReference>
<dbReference type="InterPro" id="IPR011042">
    <property type="entry name" value="6-blade_b-propeller_TolB-like"/>
</dbReference>
<keyword evidence="3" id="KW-0449">Lipoprotein</keyword>
<dbReference type="OrthoDB" id="288560at2"/>